<keyword evidence="3" id="KW-1185">Reference proteome</keyword>
<name>A0ABP0R593_9DINO</name>
<feature type="non-terminal residue" evidence="2">
    <location>
        <position position="1"/>
    </location>
</feature>
<evidence type="ECO:0000313" key="3">
    <source>
        <dbReference type="Proteomes" id="UP001642464"/>
    </source>
</evidence>
<feature type="compositionally biased region" description="Basic residues" evidence="1">
    <location>
        <begin position="134"/>
        <end position="143"/>
    </location>
</feature>
<gene>
    <name evidence="2" type="ORF">SCF082_LOCUS44963</name>
</gene>
<dbReference type="EMBL" id="CAXAMM010040839">
    <property type="protein sequence ID" value="CAK9095745.1"/>
    <property type="molecule type" value="Genomic_DNA"/>
</dbReference>
<feature type="region of interest" description="Disordered" evidence="1">
    <location>
        <begin position="45"/>
        <end position="65"/>
    </location>
</feature>
<proteinExistence type="predicted"/>
<evidence type="ECO:0000256" key="1">
    <source>
        <dbReference type="SAM" id="MobiDB-lite"/>
    </source>
</evidence>
<sequence length="330" mass="36860">AIFRDQICCFNRAVNLPFSMWRYIAAAALLAATRAEIDAGNISAAKTRGPADGHNQAQQFRQEARPESRTATLGNATLMNTTVGLKTKNVSQFHLRGPGKSDPKTVEQVKTATPVSEVKAPKEVEVDQLTLKDSRRRRSRRRRDGPTPSCRSSMDDCTEEVGVRNFVSNPDTQRFKENHVADTVEDALEVSKRRMLSPAFTANTVAVKHPTTNTHQDVDLFKAMYQKGVRNVKKTWEKYGRRPTDTKGTYDLYVWADGEGPDGPAMKGDVQKILHYSKVDLGEGSYGIHVTSLKSMKVKFEWTAEENKDPVVKAITHVYAPLDVTPPELR</sequence>
<evidence type="ECO:0000313" key="2">
    <source>
        <dbReference type="EMBL" id="CAK9095745.1"/>
    </source>
</evidence>
<protein>
    <recommendedName>
        <fullName evidence="4">Secreted protein</fullName>
    </recommendedName>
</protein>
<comment type="caution">
    <text evidence="2">The sequence shown here is derived from an EMBL/GenBank/DDBJ whole genome shotgun (WGS) entry which is preliminary data.</text>
</comment>
<evidence type="ECO:0008006" key="4">
    <source>
        <dbReference type="Google" id="ProtNLM"/>
    </source>
</evidence>
<feature type="region of interest" description="Disordered" evidence="1">
    <location>
        <begin position="130"/>
        <end position="156"/>
    </location>
</feature>
<accession>A0ABP0R593</accession>
<dbReference type="Proteomes" id="UP001642464">
    <property type="component" value="Unassembled WGS sequence"/>
</dbReference>
<feature type="region of interest" description="Disordered" evidence="1">
    <location>
        <begin position="96"/>
        <end position="115"/>
    </location>
</feature>
<organism evidence="2 3">
    <name type="scientific">Durusdinium trenchii</name>
    <dbReference type="NCBI Taxonomy" id="1381693"/>
    <lineage>
        <taxon>Eukaryota</taxon>
        <taxon>Sar</taxon>
        <taxon>Alveolata</taxon>
        <taxon>Dinophyceae</taxon>
        <taxon>Suessiales</taxon>
        <taxon>Symbiodiniaceae</taxon>
        <taxon>Durusdinium</taxon>
    </lineage>
</organism>
<reference evidence="2 3" key="1">
    <citation type="submission" date="2024-02" db="EMBL/GenBank/DDBJ databases">
        <authorList>
            <person name="Chen Y."/>
            <person name="Shah S."/>
            <person name="Dougan E. K."/>
            <person name="Thang M."/>
            <person name="Chan C."/>
        </authorList>
    </citation>
    <scope>NUCLEOTIDE SEQUENCE [LARGE SCALE GENOMIC DNA]</scope>
</reference>